<protein>
    <recommendedName>
        <fullName evidence="4">ShKT domain-containing protein</fullName>
    </recommendedName>
</protein>
<dbReference type="Proteomes" id="UP001530293">
    <property type="component" value="Unassembled WGS sequence"/>
</dbReference>
<evidence type="ECO:0000313" key="2">
    <source>
        <dbReference type="EMBL" id="KAL3770055.1"/>
    </source>
</evidence>
<feature type="compositionally biased region" description="Acidic residues" evidence="1">
    <location>
        <begin position="355"/>
        <end position="368"/>
    </location>
</feature>
<feature type="region of interest" description="Disordered" evidence="1">
    <location>
        <begin position="353"/>
        <end position="378"/>
    </location>
</feature>
<evidence type="ECO:0008006" key="4">
    <source>
        <dbReference type="Google" id="ProtNLM"/>
    </source>
</evidence>
<dbReference type="EMBL" id="JALLBG020000046">
    <property type="protein sequence ID" value="KAL3770055.1"/>
    <property type="molecule type" value="Genomic_DNA"/>
</dbReference>
<reference evidence="2 3" key="1">
    <citation type="submission" date="2024-10" db="EMBL/GenBank/DDBJ databases">
        <title>Updated reference genomes for cyclostephanoid diatoms.</title>
        <authorList>
            <person name="Roberts W.R."/>
            <person name="Alverson A.J."/>
        </authorList>
    </citation>
    <scope>NUCLEOTIDE SEQUENCE [LARGE SCALE GENOMIC DNA]</scope>
    <source>
        <strain evidence="2 3">AJA232-27</strain>
    </source>
</reference>
<proteinExistence type="predicted"/>
<accession>A0ABD3NBI7</accession>
<name>A0ABD3NBI7_9STRA</name>
<evidence type="ECO:0000313" key="3">
    <source>
        <dbReference type="Proteomes" id="UP001530293"/>
    </source>
</evidence>
<comment type="caution">
    <text evidence="2">The sequence shown here is derived from an EMBL/GenBank/DDBJ whole genome shotgun (WGS) entry which is preliminary data.</text>
</comment>
<evidence type="ECO:0000256" key="1">
    <source>
        <dbReference type="SAM" id="MobiDB-lite"/>
    </source>
</evidence>
<sequence>MCTRGEWGNVFAAAESTVPVTIEASLMRSSPPASPISDPVDACSSIDQSNYYTCIDTKEIPSASPSAVPSGMLYCPGHEFINDDYIIYKNMGGCYYDNTNVRGNFVAPHDLQPGQLSPLIWRGTGKIVSSYLFQVGLPSQLTESLLEYATQLGIVDIFRELTSTSPISPQGGKFFTSSTYSKSAVVDNHNSNINNNEQLLWYAQRPHSKWDSDMHWIAPANEITHESFLKVLVDGQFGTVLNAIGESLYLNSLAAYNLSFMALSHCEGEFSHRDITDSDGVAYNVIMPLLLEDEYDTPELIVRDDANPVPEYCKRGGYEYQLGVGVMLGDDVMHSTHECDYRNMTNAKHGGWVEESNDEVDGDHDEEMSSSSGGGGRRRQIGMRLAASVFIGETNEENANVIAEQSPFQLFPLRNGTWLLAQAGRHWQAPVVGKDGVEHNSRHALARDEGRKSFYPGDEWNDCKQRAIEGLCETDVWETRRKCPLSCKIYVEDGNNE</sequence>
<dbReference type="AlphaFoldDB" id="A0ABD3NBI7"/>
<keyword evidence="3" id="KW-1185">Reference proteome</keyword>
<gene>
    <name evidence="2" type="ORF">ACHAWU_005882</name>
</gene>
<organism evidence="2 3">
    <name type="scientific">Discostella pseudostelligera</name>
    <dbReference type="NCBI Taxonomy" id="259834"/>
    <lineage>
        <taxon>Eukaryota</taxon>
        <taxon>Sar</taxon>
        <taxon>Stramenopiles</taxon>
        <taxon>Ochrophyta</taxon>
        <taxon>Bacillariophyta</taxon>
        <taxon>Coscinodiscophyceae</taxon>
        <taxon>Thalassiosirophycidae</taxon>
        <taxon>Stephanodiscales</taxon>
        <taxon>Stephanodiscaceae</taxon>
        <taxon>Discostella</taxon>
    </lineage>
</organism>